<dbReference type="GO" id="GO:0006508">
    <property type="term" value="P:proteolysis"/>
    <property type="evidence" value="ECO:0007669"/>
    <property type="project" value="UniProtKB-KW"/>
</dbReference>
<evidence type="ECO:0000256" key="2">
    <source>
        <dbReference type="ARBA" id="ARBA00022801"/>
    </source>
</evidence>
<dbReference type="Proteomes" id="UP000190285">
    <property type="component" value="Unassembled WGS sequence"/>
</dbReference>
<dbReference type="Pfam" id="PF16325">
    <property type="entry name" value="Peptidase_U32_C"/>
    <property type="match status" value="1"/>
</dbReference>
<dbReference type="InterPro" id="IPR051454">
    <property type="entry name" value="RNA/ubiquinone_mod_enzymes"/>
</dbReference>
<accession>A0A1T5L2G8</accession>
<keyword evidence="2" id="KW-0378">Hydrolase</keyword>
<evidence type="ECO:0000313" key="5">
    <source>
        <dbReference type="EMBL" id="SKC69598.1"/>
    </source>
</evidence>
<dbReference type="InterPro" id="IPR032525">
    <property type="entry name" value="Peptidase_U32_C"/>
</dbReference>
<dbReference type="GO" id="GO:0008233">
    <property type="term" value="F:peptidase activity"/>
    <property type="evidence" value="ECO:0007669"/>
    <property type="project" value="UniProtKB-KW"/>
</dbReference>
<comment type="similarity">
    <text evidence="3">Belongs to the peptidase U32 family.</text>
</comment>
<dbReference type="PROSITE" id="PS01276">
    <property type="entry name" value="PEPTIDASE_U32"/>
    <property type="match status" value="1"/>
</dbReference>
<dbReference type="STRING" id="36842.SAMN02194393_02283"/>
<sequence length="412" mass="47772">MVNRKIELLAPAGDLEKLKFACIYGADAVYIGGQIFGLRASAKNFSIEDMEEGIKFAHERGKKVYVTINIIPHNEDLKELPEYLKKLSELNIDAVILSDPGTLMYVKKYAGDLEIHLSTQANNTNYMSANFWYEQGVKRIVMARELSFGEIKEIRENVPDDLELEGFIHGAMCISYSGRCLLSNYMAGRDANRGECAHPCRWNYYIVEEKRPGEYIPVVEDEKGTYFFNSKDLCMIKHIPEVINSGINSLKIEGRMKSIYYVANTVRVYRKAIDEYMKAPENYNFDSKWLEELKKVSHRKFTTGFYLNKPTEEDQLYASSSYIREYDFIGIVLEYDENTGMALIEQRNRIFKGDNIEVIGPSYEGFNQNIEIILDEKDKEIDVAPHAQQKIKIRMDRPVDKYYILRKKREDD</sequence>
<dbReference type="AlphaFoldDB" id="A0A1T5L2G8"/>
<feature type="domain" description="Peptidase family U32 C-terminal" evidence="4">
    <location>
        <begin position="324"/>
        <end position="406"/>
    </location>
</feature>
<name>A0A1T5L2G8_9FIRM</name>
<keyword evidence="6" id="KW-1185">Reference proteome</keyword>
<evidence type="ECO:0000256" key="1">
    <source>
        <dbReference type="ARBA" id="ARBA00022670"/>
    </source>
</evidence>
<dbReference type="OrthoDB" id="9807498at2"/>
<protein>
    <submittedName>
        <fullName evidence="5">Putative protease</fullName>
    </submittedName>
</protein>
<evidence type="ECO:0000259" key="4">
    <source>
        <dbReference type="Pfam" id="PF16325"/>
    </source>
</evidence>
<evidence type="ECO:0000256" key="3">
    <source>
        <dbReference type="ARBA" id="ARBA00038374"/>
    </source>
</evidence>
<dbReference type="PANTHER" id="PTHR30217">
    <property type="entry name" value="PEPTIDASE U32 FAMILY"/>
    <property type="match status" value="1"/>
</dbReference>
<dbReference type="Pfam" id="PF01136">
    <property type="entry name" value="Peptidase_U32"/>
    <property type="match status" value="1"/>
</dbReference>
<dbReference type="Gene3D" id="2.40.30.10">
    <property type="entry name" value="Translation factors"/>
    <property type="match status" value="1"/>
</dbReference>
<evidence type="ECO:0000313" key="6">
    <source>
        <dbReference type="Proteomes" id="UP000190285"/>
    </source>
</evidence>
<keyword evidence="1 5" id="KW-0645">Protease</keyword>
<gene>
    <name evidence="5" type="ORF">SAMN02194393_02283</name>
</gene>
<dbReference type="InterPro" id="IPR001539">
    <property type="entry name" value="Peptidase_U32"/>
</dbReference>
<dbReference type="PANTHER" id="PTHR30217:SF6">
    <property type="entry name" value="TRNA HYDROXYLATION PROTEIN P"/>
    <property type="match status" value="1"/>
</dbReference>
<dbReference type="EMBL" id="FUZT01000005">
    <property type="protein sequence ID" value="SKC69598.1"/>
    <property type="molecule type" value="Genomic_DNA"/>
</dbReference>
<organism evidence="5 6">
    <name type="scientific">Maledivibacter halophilus</name>
    <dbReference type="NCBI Taxonomy" id="36842"/>
    <lineage>
        <taxon>Bacteria</taxon>
        <taxon>Bacillati</taxon>
        <taxon>Bacillota</taxon>
        <taxon>Clostridia</taxon>
        <taxon>Peptostreptococcales</taxon>
        <taxon>Caminicellaceae</taxon>
        <taxon>Maledivibacter</taxon>
    </lineage>
</organism>
<reference evidence="6" key="1">
    <citation type="submission" date="2017-02" db="EMBL/GenBank/DDBJ databases">
        <authorList>
            <person name="Varghese N."/>
            <person name="Submissions S."/>
        </authorList>
    </citation>
    <scope>NUCLEOTIDE SEQUENCE [LARGE SCALE GENOMIC DNA]</scope>
    <source>
        <strain evidence="6">M1</strain>
    </source>
</reference>
<proteinExistence type="inferred from homology"/>